<keyword evidence="2" id="KW-1185">Reference proteome</keyword>
<reference evidence="1" key="1">
    <citation type="submission" date="2023-07" db="EMBL/GenBank/DDBJ databases">
        <title>Two novel species in the genus Flavivirga.</title>
        <authorList>
            <person name="Kwon K."/>
        </authorList>
    </citation>
    <scope>NUCLEOTIDE SEQUENCE</scope>
    <source>
        <strain evidence="1">KACC 14158</strain>
    </source>
</reference>
<dbReference type="Proteomes" id="UP001176806">
    <property type="component" value="Unassembled WGS sequence"/>
</dbReference>
<organism evidence="1 2">
    <name type="scientific">Flavivirga jejuensis</name>
    <dbReference type="NCBI Taxonomy" id="870487"/>
    <lineage>
        <taxon>Bacteria</taxon>
        <taxon>Pseudomonadati</taxon>
        <taxon>Bacteroidota</taxon>
        <taxon>Flavobacteriia</taxon>
        <taxon>Flavobacteriales</taxon>
        <taxon>Flavobacteriaceae</taxon>
        <taxon>Flavivirga</taxon>
    </lineage>
</organism>
<name>A0ABT8WNQ3_9FLAO</name>
<dbReference type="PROSITE" id="PS51257">
    <property type="entry name" value="PROKAR_LIPOPROTEIN"/>
    <property type="match status" value="1"/>
</dbReference>
<proteinExistence type="predicted"/>
<sequence length="53" mass="5665">MKNLAKLVCMGILLTSTVTSCTKTDLDTDNVDTENLKSIEGGDEKVIVHPTGD</sequence>
<accession>A0ABT8WNQ3</accession>
<dbReference type="EMBL" id="JAUOEL010000003">
    <property type="protein sequence ID" value="MDO5974807.1"/>
    <property type="molecule type" value="Genomic_DNA"/>
</dbReference>
<gene>
    <name evidence="1" type="ORF">Q4Q40_11480</name>
</gene>
<evidence type="ECO:0000313" key="1">
    <source>
        <dbReference type="EMBL" id="MDO5974807.1"/>
    </source>
</evidence>
<dbReference type="RefSeq" id="WP_303301935.1">
    <property type="nucleotide sequence ID" value="NZ_BAABDA010000050.1"/>
</dbReference>
<comment type="caution">
    <text evidence="1">The sequence shown here is derived from an EMBL/GenBank/DDBJ whole genome shotgun (WGS) entry which is preliminary data.</text>
</comment>
<protein>
    <submittedName>
        <fullName evidence="1">Uncharacterized protein</fullName>
    </submittedName>
</protein>
<evidence type="ECO:0000313" key="2">
    <source>
        <dbReference type="Proteomes" id="UP001176806"/>
    </source>
</evidence>